<name>A0A7C5I4V6_UNCW3</name>
<sequence length="91" mass="9971">MNLQNLGLLKKAGKIIVGRKAIKYKKKKIKLIILARDLSYRSKRDIQLFAEKNGIDIIIGPTMSEIGKALGSRPVGIVGVCGPYHSLILGK</sequence>
<evidence type="ECO:0000313" key="2">
    <source>
        <dbReference type="EMBL" id="HHF58362.1"/>
    </source>
</evidence>
<proteinExistence type="predicted"/>
<dbReference type="Pfam" id="PF01248">
    <property type="entry name" value="Ribosomal_L7Ae"/>
    <property type="match status" value="1"/>
</dbReference>
<gene>
    <name evidence="2" type="ORF">ENL41_02940</name>
</gene>
<evidence type="ECO:0000259" key="1">
    <source>
        <dbReference type="Pfam" id="PF01248"/>
    </source>
</evidence>
<dbReference type="AlphaFoldDB" id="A0A7C5I4V6"/>
<comment type="caution">
    <text evidence="2">The sequence shown here is derived from an EMBL/GenBank/DDBJ whole genome shotgun (WGS) entry which is preliminary data.</text>
</comment>
<dbReference type="SUPFAM" id="SSF55315">
    <property type="entry name" value="L30e-like"/>
    <property type="match status" value="1"/>
</dbReference>
<dbReference type="EMBL" id="DRTV01000206">
    <property type="protein sequence ID" value="HHF58362.1"/>
    <property type="molecule type" value="Genomic_DNA"/>
</dbReference>
<feature type="domain" description="Ribosomal protein eL8/eL30/eS12/Gadd45" evidence="1">
    <location>
        <begin position="6"/>
        <end position="80"/>
    </location>
</feature>
<dbReference type="Gene3D" id="3.30.1330.30">
    <property type="match status" value="1"/>
</dbReference>
<reference evidence="2" key="1">
    <citation type="journal article" date="2020" name="mSystems">
        <title>Genome- and Community-Level Interaction Insights into Carbon Utilization and Element Cycling Functions of Hydrothermarchaeota in Hydrothermal Sediment.</title>
        <authorList>
            <person name="Zhou Z."/>
            <person name="Liu Y."/>
            <person name="Xu W."/>
            <person name="Pan J."/>
            <person name="Luo Z.H."/>
            <person name="Li M."/>
        </authorList>
    </citation>
    <scope>NUCLEOTIDE SEQUENCE [LARGE SCALE GENOMIC DNA]</scope>
    <source>
        <strain evidence="2">HyVt-94</strain>
    </source>
</reference>
<protein>
    <recommendedName>
        <fullName evidence="1">Ribosomal protein eL8/eL30/eS12/Gadd45 domain-containing protein</fullName>
    </recommendedName>
</protein>
<organism evidence="2">
    <name type="scientific">candidate division WOR-3 bacterium</name>
    <dbReference type="NCBI Taxonomy" id="2052148"/>
    <lineage>
        <taxon>Bacteria</taxon>
        <taxon>Bacteria division WOR-3</taxon>
    </lineage>
</organism>
<dbReference type="InterPro" id="IPR004038">
    <property type="entry name" value="Ribosomal_eL8/eL30/eS12/Gad45"/>
</dbReference>
<dbReference type="Proteomes" id="UP000886014">
    <property type="component" value="Unassembled WGS sequence"/>
</dbReference>
<dbReference type="InterPro" id="IPR029064">
    <property type="entry name" value="Ribosomal_eL30-like_sf"/>
</dbReference>
<accession>A0A7C5I4V6</accession>